<feature type="region of interest" description="Disordered" evidence="1">
    <location>
        <begin position="386"/>
        <end position="405"/>
    </location>
</feature>
<proteinExistence type="predicted"/>
<name>A0A553QVI6_9TELE</name>
<protein>
    <recommendedName>
        <fullName evidence="4">Protein kinase domain-containing protein</fullName>
    </recommendedName>
</protein>
<keyword evidence="3" id="KW-1185">Reference proteome</keyword>
<dbReference type="AlphaFoldDB" id="A0A553QVI6"/>
<organism evidence="2 3">
    <name type="scientific">Danionella cerebrum</name>
    <dbReference type="NCBI Taxonomy" id="2873325"/>
    <lineage>
        <taxon>Eukaryota</taxon>
        <taxon>Metazoa</taxon>
        <taxon>Chordata</taxon>
        <taxon>Craniata</taxon>
        <taxon>Vertebrata</taxon>
        <taxon>Euteleostomi</taxon>
        <taxon>Actinopterygii</taxon>
        <taxon>Neopterygii</taxon>
        <taxon>Teleostei</taxon>
        <taxon>Ostariophysi</taxon>
        <taxon>Cypriniformes</taxon>
        <taxon>Danionidae</taxon>
        <taxon>Danioninae</taxon>
        <taxon>Danionella</taxon>
    </lineage>
</organism>
<feature type="non-terminal residue" evidence="2">
    <location>
        <position position="1"/>
    </location>
</feature>
<comment type="caution">
    <text evidence="2">The sequence shown here is derived from an EMBL/GenBank/DDBJ whole genome shotgun (WGS) entry which is preliminary data.</text>
</comment>
<evidence type="ECO:0000256" key="1">
    <source>
        <dbReference type="SAM" id="MobiDB-lite"/>
    </source>
</evidence>
<feature type="region of interest" description="Disordered" evidence="1">
    <location>
        <begin position="1"/>
        <end position="47"/>
    </location>
</feature>
<dbReference type="Proteomes" id="UP000316079">
    <property type="component" value="Unassembled WGS sequence"/>
</dbReference>
<evidence type="ECO:0000313" key="3">
    <source>
        <dbReference type="Proteomes" id="UP000316079"/>
    </source>
</evidence>
<sequence length="574" mass="64928">RARNAFRRSREPVPAPAPQPEPVPGPSGRQSSVTDVASEAAPETRRGVSRRVRKRICAIFRRARKFFRRSGEPFGLQSSAAGTESASDAVVSDYDCNPGISQYQPPEVYGRLRYHPVPTTVWLMGLTLYVMLKEQLPFRFVKDAFLGKIPGLSAISIGSPHIAKGPWSLFTGTEARCLLLLRVRPEAAVSWEDASGDSTNSTSLKLRGRLVVELEALLKSHKIGEKQLKHLLSTDAEDTVHKKPSLRHWRCGFTFIDYKKQILRSSEGEERFDNRSDPERFRDRFGLRCWDGNSSLLGEDEVTWAFLASHCDPLLACSDCNREMGPKNQATDLSVFQTSQKKYKAVHEYNGFTWERSTKSWGDTVIYTVKSKEAVGKKFLNGTFKRHGDVNDSRRSHPPAAGDLRASLHRPLDYRQLLSGSCGKNHLRHPFSRHVWQHQFANKCPSKGTPGVLKYQRGVTEVSPDQYLTSCSSKLPLASPERLLSCTQTKGCGRRSRTLEHRMRNKAMECEEEEEKKKSRNKLWEVLVVVLVQRSRVLAVTDEPVHRGEVLPLSQLFVQTPKHLQGPKKRKSQF</sequence>
<feature type="compositionally biased region" description="Pro residues" evidence="1">
    <location>
        <begin position="13"/>
        <end position="25"/>
    </location>
</feature>
<reference evidence="2 3" key="1">
    <citation type="journal article" date="2019" name="Sci. Data">
        <title>Hybrid genome assembly and annotation of Danionella translucida.</title>
        <authorList>
            <person name="Kadobianskyi M."/>
            <person name="Schulze L."/>
            <person name="Schuelke M."/>
            <person name="Judkewitz B."/>
        </authorList>
    </citation>
    <scope>NUCLEOTIDE SEQUENCE [LARGE SCALE GENOMIC DNA]</scope>
    <source>
        <strain evidence="2 3">Bolton</strain>
    </source>
</reference>
<evidence type="ECO:0008006" key="4">
    <source>
        <dbReference type="Google" id="ProtNLM"/>
    </source>
</evidence>
<feature type="compositionally biased region" description="Basic and acidic residues" evidence="1">
    <location>
        <begin position="386"/>
        <end position="395"/>
    </location>
</feature>
<accession>A0A553QVI6</accession>
<evidence type="ECO:0000313" key="2">
    <source>
        <dbReference type="EMBL" id="TRY93768.1"/>
    </source>
</evidence>
<dbReference type="OrthoDB" id="8596411at2759"/>
<gene>
    <name evidence="2" type="ORF">DNTS_001725</name>
</gene>
<dbReference type="EMBL" id="SRMA01025499">
    <property type="protein sequence ID" value="TRY93768.1"/>
    <property type="molecule type" value="Genomic_DNA"/>
</dbReference>